<evidence type="ECO:0000313" key="2">
    <source>
        <dbReference type="Proteomes" id="UP000004750"/>
    </source>
</evidence>
<sequence>MKSLHAACPMLTARYPEKCSGYSTHIILKHKGILHEHFLQKF</sequence>
<dbReference type="AlphaFoldDB" id="G9ZCC2"/>
<gene>
    <name evidence="1" type="ORF">HMPREF9080_00399</name>
</gene>
<name>G9ZCC2_9GAMM</name>
<dbReference type="Proteomes" id="UP000004750">
    <property type="component" value="Unassembled WGS sequence"/>
</dbReference>
<protein>
    <submittedName>
        <fullName evidence="1">Uncharacterized protein</fullName>
    </submittedName>
</protein>
<proteinExistence type="predicted"/>
<dbReference type="HOGENOM" id="CLU_3248983_0_0_6"/>
<evidence type="ECO:0000313" key="1">
    <source>
        <dbReference type="EMBL" id="EHM55822.1"/>
    </source>
</evidence>
<comment type="caution">
    <text evidence="1">The sequence shown here is derived from an EMBL/GenBank/DDBJ whole genome shotgun (WGS) entry which is preliminary data.</text>
</comment>
<reference evidence="1 2" key="1">
    <citation type="submission" date="2011-08" db="EMBL/GenBank/DDBJ databases">
        <authorList>
            <person name="Weinstock G."/>
            <person name="Sodergren E."/>
            <person name="Clifton S."/>
            <person name="Fulton L."/>
            <person name="Fulton B."/>
            <person name="Courtney L."/>
            <person name="Fronick C."/>
            <person name="Harrison M."/>
            <person name="Strong C."/>
            <person name="Farmer C."/>
            <person name="Delahaunty K."/>
            <person name="Markovic C."/>
            <person name="Hall O."/>
            <person name="Minx P."/>
            <person name="Tomlinson C."/>
            <person name="Mitreva M."/>
            <person name="Hou S."/>
            <person name="Chen J."/>
            <person name="Wollam A."/>
            <person name="Pepin K.H."/>
            <person name="Johnson M."/>
            <person name="Bhonagiri V."/>
            <person name="Zhang X."/>
            <person name="Suruliraj S."/>
            <person name="Warren W."/>
            <person name="Chinwalla A."/>
            <person name="Mardis E.R."/>
            <person name="Wilson R.K."/>
        </authorList>
    </citation>
    <scope>NUCLEOTIDE SEQUENCE [LARGE SCALE GENOMIC DNA]</scope>
    <source>
        <strain evidence="1 2">F0432</strain>
    </source>
</reference>
<organism evidence="1 2">
    <name type="scientific">Cardiobacterium valvarum F0432</name>
    <dbReference type="NCBI Taxonomy" id="797473"/>
    <lineage>
        <taxon>Bacteria</taxon>
        <taxon>Pseudomonadati</taxon>
        <taxon>Pseudomonadota</taxon>
        <taxon>Gammaproteobacteria</taxon>
        <taxon>Cardiobacteriales</taxon>
        <taxon>Cardiobacteriaceae</taxon>
        <taxon>Cardiobacterium</taxon>
    </lineage>
</organism>
<accession>G9ZCC2</accession>
<dbReference type="STRING" id="797473.HMPREF9080_00399"/>
<dbReference type="EMBL" id="AGCM01000021">
    <property type="protein sequence ID" value="EHM55822.1"/>
    <property type="molecule type" value="Genomic_DNA"/>
</dbReference>